<feature type="compositionally biased region" description="Polar residues" evidence="4">
    <location>
        <begin position="55"/>
        <end position="66"/>
    </location>
</feature>
<evidence type="ECO:0000313" key="6">
    <source>
        <dbReference type="EMBL" id="KIJ23956.1"/>
    </source>
</evidence>
<dbReference type="Gene3D" id="3.40.50.11350">
    <property type="match status" value="1"/>
</dbReference>
<evidence type="ECO:0000313" key="7">
    <source>
        <dbReference type="Proteomes" id="UP000054279"/>
    </source>
</evidence>
<keyword evidence="5" id="KW-1133">Transmembrane helix</keyword>
<keyword evidence="5" id="KW-0472">Membrane</keyword>
<name>A0A0C9UEU0_SPHS4</name>
<evidence type="ECO:0000256" key="5">
    <source>
        <dbReference type="SAM" id="Phobius"/>
    </source>
</evidence>
<keyword evidence="3" id="KW-0119">Carbohydrate metabolism</keyword>
<dbReference type="OrthoDB" id="423313at2759"/>
<proteinExistence type="predicted"/>
<feature type="region of interest" description="Disordered" evidence="4">
    <location>
        <begin position="41"/>
        <end position="66"/>
    </location>
</feature>
<dbReference type="InterPro" id="IPR019378">
    <property type="entry name" value="GDP-Fuc_O-FucTrfase"/>
</dbReference>
<protein>
    <recommendedName>
        <fullName evidence="8">O-fucosyltransferase family protein</fullName>
    </recommendedName>
</protein>
<dbReference type="CDD" id="cd11296">
    <property type="entry name" value="O-FucT_like"/>
    <property type="match status" value="1"/>
</dbReference>
<dbReference type="Proteomes" id="UP000054279">
    <property type="component" value="Unassembled WGS sequence"/>
</dbReference>
<evidence type="ECO:0000256" key="3">
    <source>
        <dbReference type="ARBA" id="ARBA00023277"/>
    </source>
</evidence>
<dbReference type="Pfam" id="PF10250">
    <property type="entry name" value="O-FucT"/>
    <property type="match status" value="1"/>
</dbReference>
<evidence type="ECO:0000256" key="4">
    <source>
        <dbReference type="SAM" id="MobiDB-lite"/>
    </source>
</evidence>
<dbReference type="HOGENOM" id="CLU_032339_0_0_1"/>
<dbReference type="GO" id="GO:0006004">
    <property type="term" value="P:fucose metabolic process"/>
    <property type="evidence" value="ECO:0007669"/>
    <property type="project" value="UniProtKB-KW"/>
</dbReference>
<keyword evidence="1" id="KW-0808">Transferase</keyword>
<organism evidence="6 7">
    <name type="scientific">Sphaerobolus stellatus (strain SS14)</name>
    <dbReference type="NCBI Taxonomy" id="990650"/>
    <lineage>
        <taxon>Eukaryota</taxon>
        <taxon>Fungi</taxon>
        <taxon>Dikarya</taxon>
        <taxon>Basidiomycota</taxon>
        <taxon>Agaricomycotina</taxon>
        <taxon>Agaricomycetes</taxon>
        <taxon>Phallomycetidae</taxon>
        <taxon>Geastrales</taxon>
        <taxon>Sphaerobolaceae</taxon>
        <taxon>Sphaerobolus</taxon>
    </lineage>
</organism>
<keyword evidence="5" id="KW-0812">Transmembrane</keyword>
<reference evidence="6 7" key="1">
    <citation type="submission" date="2014-06" db="EMBL/GenBank/DDBJ databases">
        <title>Evolutionary Origins and Diversification of the Mycorrhizal Mutualists.</title>
        <authorList>
            <consortium name="DOE Joint Genome Institute"/>
            <consortium name="Mycorrhizal Genomics Consortium"/>
            <person name="Kohler A."/>
            <person name="Kuo A."/>
            <person name="Nagy L.G."/>
            <person name="Floudas D."/>
            <person name="Copeland A."/>
            <person name="Barry K.W."/>
            <person name="Cichocki N."/>
            <person name="Veneault-Fourrey C."/>
            <person name="LaButti K."/>
            <person name="Lindquist E.A."/>
            <person name="Lipzen A."/>
            <person name="Lundell T."/>
            <person name="Morin E."/>
            <person name="Murat C."/>
            <person name="Riley R."/>
            <person name="Ohm R."/>
            <person name="Sun H."/>
            <person name="Tunlid A."/>
            <person name="Henrissat B."/>
            <person name="Grigoriev I.V."/>
            <person name="Hibbett D.S."/>
            <person name="Martin F."/>
        </authorList>
    </citation>
    <scope>NUCLEOTIDE SEQUENCE [LARGE SCALE GENOMIC DNA]</scope>
    <source>
        <strain evidence="6 7">SS14</strain>
    </source>
</reference>
<sequence length="516" mass="58388">MVPKGPYGPNHSSKRSKRFGLESESVLFSCLDPYIMDNISSSSSDSQDPLLSPAEHQTTIAARSQSRRPASPAWSLRRKSKTLYALLLLAIIGVIFAILRLGLLGDSQPEFSPLPPDDSGDLPWNHEVYIKGSPTGHFRDNLVDGVNYVTAWPIEGFTNQFIAQLNLLLLASYSDRVPVLAPFIVDKRHLGPKSNKTQPLPVSEVFDLQRLAQRLRRPILEWHHVKNVTLKQTDDIGCWSAFNVTHKDPIHFRSEEDLLLDVSLTSVPVSSRLNPTAIFLNIASLASLGWHEVYQNAISGAKTFPSPNHKHTRYPDEKMQCFDSLYYVATESEYEFEHSWSPAWNLVGRYLHFNSRAQEFSRALIYKTFHMKNSEPFPSYISIHVRHTDFGSVCKSQKLDPCFPPLEIYKKRVQEIRDIISRDTGVIVDKVLVASDEKNQTWWDEVSSLGWKTLNHDNATGWDTYDAWFPTIMDTIALSFAKGFVGTSGSTMSLLAARRVELWAKGPVQWVSMAQP</sequence>
<dbReference type="EMBL" id="KN837556">
    <property type="protein sequence ID" value="KIJ23956.1"/>
    <property type="molecule type" value="Genomic_DNA"/>
</dbReference>
<dbReference type="AlphaFoldDB" id="A0A0C9UEU0"/>
<keyword evidence="2" id="KW-0294">Fucose metabolism</keyword>
<keyword evidence="7" id="KW-1185">Reference proteome</keyword>
<gene>
    <name evidence="6" type="ORF">M422DRAFT_217353</name>
</gene>
<evidence type="ECO:0000256" key="1">
    <source>
        <dbReference type="ARBA" id="ARBA00022679"/>
    </source>
</evidence>
<accession>A0A0C9UEU0</accession>
<feature type="compositionally biased region" description="Low complexity" evidence="4">
    <location>
        <begin position="41"/>
        <end position="53"/>
    </location>
</feature>
<dbReference type="GO" id="GO:0016740">
    <property type="term" value="F:transferase activity"/>
    <property type="evidence" value="ECO:0007669"/>
    <property type="project" value="UniProtKB-KW"/>
</dbReference>
<feature type="transmembrane region" description="Helical" evidence="5">
    <location>
        <begin position="83"/>
        <end position="103"/>
    </location>
</feature>
<evidence type="ECO:0000256" key="2">
    <source>
        <dbReference type="ARBA" id="ARBA00023253"/>
    </source>
</evidence>
<evidence type="ECO:0008006" key="8">
    <source>
        <dbReference type="Google" id="ProtNLM"/>
    </source>
</evidence>